<dbReference type="Proteomes" id="UP000034196">
    <property type="component" value="Unassembled WGS sequence"/>
</dbReference>
<evidence type="ECO:0000313" key="3">
    <source>
        <dbReference type="Proteomes" id="UP000034196"/>
    </source>
</evidence>
<dbReference type="InterPro" id="IPR037401">
    <property type="entry name" value="SnoaL-like"/>
</dbReference>
<protein>
    <recommendedName>
        <fullName evidence="1">SnoaL-like domain-containing protein</fullName>
    </recommendedName>
</protein>
<dbReference type="AlphaFoldDB" id="A0A1J4NMI6"/>
<keyword evidence="3" id="KW-1185">Reference proteome</keyword>
<organism evidence="2 3">
    <name type="scientific">Streptomyces mangrovisoli</name>
    <dbReference type="NCBI Taxonomy" id="1428628"/>
    <lineage>
        <taxon>Bacteria</taxon>
        <taxon>Bacillati</taxon>
        <taxon>Actinomycetota</taxon>
        <taxon>Actinomycetes</taxon>
        <taxon>Kitasatosporales</taxon>
        <taxon>Streptomycetaceae</taxon>
        <taxon>Streptomyces</taxon>
    </lineage>
</organism>
<feature type="domain" description="SnoaL-like" evidence="1">
    <location>
        <begin position="15"/>
        <end position="117"/>
    </location>
</feature>
<sequence>MAHVTRTVLLERQGRDRGWWDQMRACYWPDSTVTLSWYRGDGPGFVDASEAMSGRGDSSVHRLSPPVVHVAGGRAFAETPARIEVRTRVDGVLADLVSHTRIVHRLERRAGRWGIVALDCVYERDTLTPAHPGGRLVVPPEELAAHRAPYAVLAWHLARRGYDVAGDLLGDDRPERTAAFYADTLCWLRGRPGRPAGS</sequence>
<dbReference type="InterPro" id="IPR032710">
    <property type="entry name" value="NTF2-like_dom_sf"/>
</dbReference>
<accession>A0A1J4NMI6</accession>
<evidence type="ECO:0000259" key="1">
    <source>
        <dbReference type="Pfam" id="PF13577"/>
    </source>
</evidence>
<dbReference type="Gene3D" id="3.10.450.50">
    <property type="match status" value="1"/>
</dbReference>
<proteinExistence type="predicted"/>
<reference evidence="2" key="1">
    <citation type="submission" date="2016-10" db="EMBL/GenBank/DDBJ databases">
        <title>Genome sequence of Streptomyces mangrovisoli MUSC 149.</title>
        <authorList>
            <person name="Lee L.-H."/>
            <person name="Ser H.-L."/>
        </authorList>
    </citation>
    <scope>NUCLEOTIDE SEQUENCE [LARGE SCALE GENOMIC DNA]</scope>
    <source>
        <strain evidence="2">MUSC 149</strain>
    </source>
</reference>
<dbReference type="Pfam" id="PF13577">
    <property type="entry name" value="SnoaL_4"/>
    <property type="match status" value="1"/>
</dbReference>
<dbReference type="SUPFAM" id="SSF54427">
    <property type="entry name" value="NTF2-like"/>
    <property type="match status" value="1"/>
</dbReference>
<name>A0A1J4NMI6_9ACTN</name>
<comment type="caution">
    <text evidence="2">The sequence shown here is derived from an EMBL/GenBank/DDBJ whole genome shotgun (WGS) entry which is preliminary data.</text>
</comment>
<evidence type="ECO:0000313" key="2">
    <source>
        <dbReference type="EMBL" id="OIJ63480.1"/>
    </source>
</evidence>
<dbReference type="STRING" id="1428628.WN71_033985"/>
<dbReference type="EMBL" id="LAVA02000103">
    <property type="protein sequence ID" value="OIJ63480.1"/>
    <property type="molecule type" value="Genomic_DNA"/>
</dbReference>
<gene>
    <name evidence="2" type="ORF">WN71_033985</name>
</gene>